<name>A0A9D4BJ19_DREPO</name>
<dbReference type="EMBL" id="JAIWYP010000016">
    <property type="protein sequence ID" value="KAH3696742.1"/>
    <property type="molecule type" value="Genomic_DNA"/>
</dbReference>
<dbReference type="AlphaFoldDB" id="A0A9D4BJ19"/>
<reference evidence="1" key="1">
    <citation type="journal article" date="2019" name="bioRxiv">
        <title>The Genome of the Zebra Mussel, Dreissena polymorpha: A Resource for Invasive Species Research.</title>
        <authorList>
            <person name="McCartney M.A."/>
            <person name="Auch B."/>
            <person name="Kono T."/>
            <person name="Mallez S."/>
            <person name="Zhang Y."/>
            <person name="Obille A."/>
            <person name="Becker A."/>
            <person name="Abrahante J.E."/>
            <person name="Garbe J."/>
            <person name="Badalamenti J.P."/>
            <person name="Herman A."/>
            <person name="Mangelson H."/>
            <person name="Liachko I."/>
            <person name="Sullivan S."/>
            <person name="Sone E.D."/>
            <person name="Koren S."/>
            <person name="Silverstein K.A.T."/>
            <person name="Beckman K.B."/>
            <person name="Gohl D.M."/>
        </authorList>
    </citation>
    <scope>NUCLEOTIDE SEQUENCE</scope>
    <source>
        <strain evidence="1">Duluth1</strain>
        <tissue evidence="1">Whole animal</tissue>
    </source>
</reference>
<accession>A0A9D4BJ19</accession>
<proteinExistence type="predicted"/>
<evidence type="ECO:0000313" key="1">
    <source>
        <dbReference type="EMBL" id="KAH3696742.1"/>
    </source>
</evidence>
<comment type="caution">
    <text evidence="1">The sequence shown here is derived from an EMBL/GenBank/DDBJ whole genome shotgun (WGS) entry which is preliminary data.</text>
</comment>
<organism evidence="1 2">
    <name type="scientific">Dreissena polymorpha</name>
    <name type="common">Zebra mussel</name>
    <name type="synonym">Mytilus polymorpha</name>
    <dbReference type="NCBI Taxonomy" id="45954"/>
    <lineage>
        <taxon>Eukaryota</taxon>
        <taxon>Metazoa</taxon>
        <taxon>Spiralia</taxon>
        <taxon>Lophotrochozoa</taxon>
        <taxon>Mollusca</taxon>
        <taxon>Bivalvia</taxon>
        <taxon>Autobranchia</taxon>
        <taxon>Heteroconchia</taxon>
        <taxon>Euheterodonta</taxon>
        <taxon>Imparidentia</taxon>
        <taxon>Neoheterodontei</taxon>
        <taxon>Myida</taxon>
        <taxon>Dreissenoidea</taxon>
        <taxon>Dreissenidae</taxon>
        <taxon>Dreissena</taxon>
    </lineage>
</organism>
<sequence length="74" mass="8501">MSLVVSPLYAWYNLEVTGQVVMANHYLVYDGCQFGSLRLNQSHMNSRSVSVPRALFVVFLEQRPCGKDFRQNCE</sequence>
<evidence type="ECO:0000313" key="2">
    <source>
        <dbReference type="Proteomes" id="UP000828390"/>
    </source>
</evidence>
<keyword evidence="2" id="KW-1185">Reference proteome</keyword>
<dbReference type="Proteomes" id="UP000828390">
    <property type="component" value="Unassembled WGS sequence"/>
</dbReference>
<gene>
    <name evidence="1" type="ORF">DPMN_084218</name>
</gene>
<reference evidence="1" key="2">
    <citation type="submission" date="2020-11" db="EMBL/GenBank/DDBJ databases">
        <authorList>
            <person name="McCartney M.A."/>
            <person name="Auch B."/>
            <person name="Kono T."/>
            <person name="Mallez S."/>
            <person name="Becker A."/>
            <person name="Gohl D.M."/>
            <person name="Silverstein K.A.T."/>
            <person name="Koren S."/>
            <person name="Bechman K.B."/>
            <person name="Herman A."/>
            <person name="Abrahante J.E."/>
            <person name="Garbe J."/>
        </authorList>
    </citation>
    <scope>NUCLEOTIDE SEQUENCE</scope>
    <source>
        <strain evidence="1">Duluth1</strain>
        <tissue evidence="1">Whole animal</tissue>
    </source>
</reference>
<protein>
    <submittedName>
        <fullName evidence="1">Uncharacterized protein</fullName>
    </submittedName>
</protein>
<feature type="non-terminal residue" evidence="1">
    <location>
        <position position="74"/>
    </location>
</feature>